<evidence type="ECO:0000313" key="3">
    <source>
        <dbReference type="EMBL" id="MBA5606408.1"/>
    </source>
</evidence>
<protein>
    <submittedName>
        <fullName evidence="3">Uncharacterized protein</fullName>
    </submittedName>
</protein>
<evidence type="ECO:0000256" key="2">
    <source>
        <dbReference type="SAM" id="Phobius"/>
    </source>
</evidence>
<dbReference type="AlphaFoldDB" id="A0A7W2I7K0"/>
<reference evidence="3 4" key="1">
    <citation type="submission" date="2020-07" db="EMBL/GenBank/DDBJ databases">
        <title>Novel species isolated from subtropical streams in China.</title>
        <authorList>
            <person name="Lu H."/>
        </authorList>
    </citation>
    <scope>NUCLEOTIDE SEQUENCE [LARGE SCALE GENOMIC DNA]</scope>
    <source>
        <strain evidence="3 4">FT3S</strain>
    </source>
</reference>
<keyword evidence="4" id="KW-1185">Reference proteome</keyword>
<keyword evidence="2" id="KW-1133">Transmembrane helix</keyword>
<sequence length="78" mass="8692">MNRPPTASRRGLPLWLAISLALVLKGALLFWLWHAFFSHPQAHHMRMPSAEVQQHLLDGAPASNPSPPTSEMKNDSAR</sequence>
<feature type="region of interest" description="Disordered" evidence="1">
    <location>
        <begin position="47"/>
        <end position="78"/>
    </location>
</feature>
<accession>A0A7W2I7K0</accession>
<proteinExistence type="predicted"/>
<keyword evidence="2" id="KW-0472">Membrane</keyword>
<dbReference type="EMBL" id="JACEZS010000010">
    <property type="protein sequence ID" value="MBA5606408.1"/>
    <property type="molecule type" value="Genomic_DNA"/>
</dbReference>
<feature type="transmembrane region" description="Helical" evidence="2">
    <location>
        <begin position="12"/>
        <end position="37"/>
    </location>
</feature>
<dbReference type="NCBIfam" id="NF045611">
    <property type="entry name" value="small_CydP"/>
    <property type="match status" value="1"/>
</dbReference>
<dbReference type="InterPro" id="IPR054636">
    <property type="entry name" value="CydP"/>
</dbReference>
<keyword evidence="2" id="KW-0812">Transmembrane</keyword>
<dbReference type="RefSeq" id="WP_182218440.1">
    <property type="nucleotide sequence ID" value="NZ_JACEZS010000010.1"/>
</dbReference>
<comment type="caution">
    <text evidence="3">The sequence shown here is derived from an EMBL/GenBank/DDBJ whole genome shotgun (WGS) entry which is preliminary data.</text>
</comment>
<dbReference type="Proteomes" id="UP000566711">
    <property type="component" value="Unassembled WGS sequence"/>
</dbReference>
<evidence type="ECO:0000313" key="4">
    <source>
        <dbReference type="Proteomes" id="UP000566711"/>
    </source>
</evidence>
<organism evidence="3 4">
    <name type="scientific">Rugamonas fusca</name>
    <dbReference type="NCBI Taxonomy" id="2758568"/>
    <lineage>
        <taxon>Bacteria</taxon>
        <taxon>Pseudomonadati</taxon>
        <taxon>Pseudomonadota</taxon>
        <taxon>Betaproteobacteria</taxon>
        <taxon>Burkholderiales</taxon>
        <taxon>Oxalobacteraceae</taxon>
        <taxon>Telluria group</taxon>
        <taxon>Rugamonas</taxon>
    </lineage>
</organism>
<name>A0A7W2I7K0_9BURK</name>
<evidence type="ECO:0000256" key="1">
    <source>
        <dbReference type="SAM" id="MobiDB-lite"/>
    </source>
</evidence>
<gene>
    <name evidence="3" type="ORF">H3H36_13705</name>
</gene>